<evidence type="ECO:0000256" key="2">
    <source>
        <dbReference type="ARBA" id="ARBA00010323"/>
    </source>
</evidence>
<dbReference type="PANTHER" id="PTHR13285:SF18">
    <property type="entry name" value="PROTEIN-CYSTEINE N-PALMITOYLTRANSFERASE RASP"/>
    <property type="match status" value="1"/>
</dbReference>
<organism evidence="9 10">
    <name type="scientific">Helicobacter mustelae (strain ATCC 43772 / CCUG 25715 / CIP 103759 / LMG 18044 / NCTC 12198 / R85-136P)</name>
    <name type="common">Campylobacter mustelae</name>
    <dbReference type="NCBI Taxonomy" id="679897"/>
    <lineage>
        <taxon>Bacteria</taxon>
        <taxon>Pseudomonadati</taxon>
        <taxon>Campylobacterota</taxon>
        <taxon>Epsilonproteobacteria</taxon>
        <taxon>Campylobacterales</taxon>
        <taxon>Helicobacteraceae</taxon>
        <taxon>Helicobacter</taxon>
    </lineage>
</organism>
<evidence type="ECO:0000256" key="4">
    <source>
        <dbReference type="ARBA" id="ARBA00022692"/>
    </source>
</evidence>
<comment type="similarity">
    <text evidence="2 7">Belongs to the membrane-bound acyltransferase family.</text>
</comment>
<sequence>MSFFSIEFSLIFLAFLLIYWNIKNLTLKNTLLLLFNHLIIFLLGGPWVTLMIFCYTIFIYFCALFIQKTKARFFFIACITLAVLNLCFFKYHDDLKNFLEQILSLLGFSFLHQTQILLPLGISFYTFTSITYLRAVYEQRFKQINPNLENFANLATYLSFFPTFISGPIMRSNFFFTQLKKSRIWNPGHVNLIFMLLLFGIIKKVLIATSIEQFSSPILQSPSGYNIIELLLAIYGYGIQLYCDFSGYINLVGAFALMIGFTLPPNFKAPYIARNLKDFWNRWHISLSTFIRDFIYIPLGGNKRGFLLTQIFVLIAFGASGIWHGNTLNFLLWGLLHGFGIVFLNVLKRYNIHFKNVPLLPKLATFHYVTFCWIFFYYADFASSLGFLQAFDPQIPIHKRDALLLFAAFVLFVLYQFMEDFLEFCTKFLEKIPHFIKPILLGMILILVFFLMPDGVPNFIYASF</sequence>
<feature type="transmembrane region" description="Helical" evidence="8">
    <location>
        <begin position="359"/>
        <end position="379"/>
    </location>
</feature>
<dbReference type="AlphaFoldDB" id="D3UGN6"/>
<dbReference type="PIRSF" id="PIRSF016636">
    <property type="entry name" value="AlgI_DltB"/>
    <property type="match status" value="1"/>
</dbReference>
<dbReference type="PIRSF" id="PIRSF500217">
    <property type="entry name" value="AlgI"/>
    <property type="match status" value="1"/>
</dbReference>
<dbReference type="InterPro" id="IPR028362">
    <property type="entry name" value="AlgI"/>
</dbReference>
<reference evidence="9 10" key="1">
    <citation type="journal article" date="2010" name="BMC Genomics">
        <title>Comparative genomics and proteomics of Helicobacter mustelae, an ulcerogenic and carcinogenic gastric pathogen.</title>
        <authorList>
            <person name="O'Toole P.W."/>
            <person name="Snelling W.J."/>
            <person name="Canchaya C."/>
            <person name="Forde B.M."/>
            <person name="Hardie K.R."/>
            <person name="Josenhans C."/>
            <person name="Graham R.L.J."/>
            <person name="McMullan G."/>
            <person name="Parkhill J."/>
            <person name="Belda E."/>
            <person name="Bentley S.D."/>
        </authorList>
    </citation>
    <scope>NUCLEOTIDE SEQUENCE [LARGE SCALE GENOMIC DNA]</scope>
    <source>
        <strain evidence="10">ATCC 43772 / LMG 18044 / NCTC 12198 / 12198</strain>
    </source>
</reference>
<dbReference type="RefSeq" id="WP_013022748.1">
    <property type="nucleotide sequence ID" value="NC_013949.1"/>
</dbReference>
<feature type="transmembrane region" description="Helical" evidence="8">
    <location>
        <begin position="330"/>
        <end position="347"/>
    </location>
</feature>
<evidence type="ECO:0000256" key="1">
    <source>
        <dbReference type="ARBA" id="ARBA00004651"/>
    </source>
</evidence>
<gene>
    <name evidence="9" type="ordered locus">HMU03950</name>
</gene>
<dbReference type="HOGENOM" id="CLU_025255_4_1_7"/>
<dbReference type="Proteomes" id="UP000001522">
    <property type="component" value="Chromosome"/>
</dbReference>
<feature type="transmembrane region" description="Helical" evidence="8">
    <location>
        <begin position="73"/>
        <end position="91"/>
    </location>
</feature>
<dbReference type="KEGG" id="hms:HMU03950"/>
<keyword evidence="5 8" id="KW-1133">Transmembrane helix</keyword>
<feature type="transmembrane region" description="Helical" evidence="8">
    <location>
        <begin position="439"/>
        <end position="461"/>
    </location>
</feature>
<evidence type="ECO:0000256" key="8">
    <source>
        <dbReference type="SAM" id="Phobius"/>
    </source>
</evidence>
<dbReference type="eggNOG" id="COG1696">
    <property type="taxonomic scope" value="Bacteria"/>
</dbReference>
<name>D3UGN6_HELM1</name>
<dbReference type="STRING" id="679897.HMU03950"/>
<dbReference type="InterPro" id="IPR051085">
    <property type="entry name" value="MB_O-acyltransferase"/>
</dbReference>
<feature type="transmembrane region" description="Helical" evidence="8">
    <location>
        <begin position="111"/>
        <end position="133"/>
    </location>
</feature>
<keyword evidence="6 7" id="KW-0472">Membrane</keyword>
<evidence type="ECO:0000256" key="7">
    <source>
        <dbReference type="PIRNR" id="PIRNR016636"/>
    </source>
</evidence>
<dbReference type="GO" id="GO:0016746">
    <property type="term" value="F:acyltransferase activity"/>
    <property type="evidence" value="ECO:0007669"/>
    <property type="project" value="UniProtKB-KW"/>
</dbReference>
<feature type="transmembrane region" description="Helical" evidence="8">
    <location>
        <begin position="248"/>
        <end position="267"/>
    </location>
</feature>
<feature type="transmembrane region" description="Helical" evidence="8">
    <location>
        <begin position="154"/>
        <end position="170"/>
    </location>
</feature>
<dbReference type="Pfam" id="PF03062">
    <property type="entry name" value="MBOAT"/>
    <property type="match status" value="1"/>
</dbReference>
<feature type="transmembrane region" description="Helical" evidence="8">
    <location>
        <begin position="305"/>
        <end position="324"/>
    </location>
</feature>
<evidence type="ECO:0000313" key="9">
    <source>
        <dbReference type="EMBL" id="CBG39657.1"/>
    </source>
</evidence>
<dbReference type="GO" id="GO:0042121">
    <property type="term" value="P:alginic acid biosynthetic process"/>
    <property type="evidence" value="ECO:0007669"/>
    <property type="project" value="InterPro"/>
</dbReference>
<proteinExistence type="inferred from homology"/>
<dbReference type="InterPro" id="IPR004299">
    <property type="entry name" value="MBOAT_fam"/>
</dbReference>
<feature type="transmembrane region" description="Helical" evidence="8">
    <location>
        <begin position="402"/>
        <end position="418"/>
    </location>
</feature>
<evidence type="ECO:0000313" key="10">
    <source>
        <dbReference type="Proteomes" id="UP000001522"/>
    </source>
</evidence>
<dbReference type="EMBL" id="FN555004">
    <property type="protein sequence ID" value="CBG39657.1"/>
    <property type="molecule type" value="Genomic_DNA"/>
</dbReference>
<evidence type="ECO:0000256" key="3">
    <source>
        <dbReference type="ARBA" id="ARBA00022475"/>
    </source>
</evidence>
<keyword evidence="10" id="KW-1185">Reference proteome</keyword>
<accession>D3UGN6</accession>
<feature type="transmembrane region" description="Helical" evidence="8">
    <location>
        <begin position="190"/>
        <end position="211"/>
    </location>
</feature>
<evidence type="ECO:0000256" key="5">
    <source>
        <dbReference type="ARBA" id="ARBA00022989"/>
    </source>
</evidence>
<dbReference type="PANTHER" id="PTHR13285">
    <property type="entry name" value="ACYLTRANSFERASE"/>
    <property type="match status" value="1"/>
</dbReference>
<keyword evidence="3 7" id="KW-1003">Cell membrane</keyword>
<protein>
    <submittedName>
        <fullName evidence="9">Putative Alginate O-acetyltransferase AlgI</fullName>
    </submittedName>
</protein>
<dbReference type="InterPro" id="IPR024194">
    <property type="entry name" value="Ac/AlaTfrase_AlgI/DltB"/>
</dbReference>
<keyword evidence="4 8" id="KW-0812">Transmembrane</keyword>
<feature type="transmembrane region" description="Helical" evidence="8">
    <location>
        <begin position="5"/>
        <end position="22"/>
    </location>
</feature>
<keyword evidence="7 9" id="KW-0808">Transferase</keyword>
<dbReference type="GO" id="GO:0005886">
    <property type="term" value="C:plasma membrane"/>
    <property type="evidence" value="ECO:0007669"/>
    <property type="project" value="UniProtKB-SubCell"/>
</dbReference>
<feature type="transmembrane region" description="Helical" evidence="8">
    <location>
        <begin position="34"/>
        <end position="66"/>
    </location>
</feature>
<evidence type="ECO:0000256" key="6">
    <source>
        <dbReference type="ARBA" id="ARBA00023136"/>
    </source>
</evidence>
<keyword evidence="7" id="KW-0012">Acyltransferase</keyword>
<comment type="subcellular location">
    <subcellularLocation>
        <location evidence="1">Cell membrane</location>
        <topology evidence="1">Multi-pass membrane protein</topology>
    </subcellularLocation>
</comment>